<gene>
    <name evidence="1" type="ORF">GA0061094_1244</name>
</gene>
<sequence length="60" mass="7091">MSSTIALPIETFSPPNEVKERLHKTALQRLSVLNKALPLFLFIHRLQIFFIFYRFGKEDK</sequence>
<proteinExistence type="predicted"/>
<accession>A0A1C4A535</accession>
<reference evidence="2" key="1">
    <citation type="submission" date="2016-08" db="EMBL/GenBank/DDBJ databases">
        <authorList>
            <person name="Varghese N."/>
            <person name="Submissions Spin"/>
        </authorList>
    </citation>
    <scope>NUCLEOTIDE SEQUENCE [LARGE SCALE GENOMIC DNA]</scope>
    <source>
        <strain evidence="2">SGD-1123</strain>
    </source>
</reference>
<evidence type="ECO:0000313" key="2">
    <source>
        <dbReference type="Proteomes" id="UP000181997"/>
    </source>
</evidence>
<organism evidence="1 2">
    <name type="scientific">[Bacillus] enclensis</name>
    <dbReference type="NCBI Taxonomy" id="1402860"/>
    <lineage>
        <taxon>Bacteria</taxon>
        <taxon>Bacillati</taxon>
        <taxon>Bacillota</taxon>
        <taxon>Bacilli</taxon>
        <taxon>Bacillales</taxon>
        <taxon>Bacillaceae</taxon>
        <taxon>Rossellomorea</taxon>
    </lineage>
</organism>
<evidence type="ECO:0000313" key="1">
    <source>
        <dbReference type="EMBL" id="SCB89747.1"/>
    </source>
</evidence>
<name>A0A1C4A535_9BACI</name>
<dbReference type="Proteomes" id="UP000181997">
    <property type="component" value="Unassembled WGS sequence"/>
</dbReference>
<dbReference type="EMBL" id="FMAU01000001">
    <property type="protein sequence ID" value="SCB89747.1"/>
    <property type="molecule type" value="Genomic_DNA"/>
</dbReference>
<protein>
    <submittedName>
        <fullName evidence="1">Uncharacterized protein</fullName>
    </submittedName>
</protein>
<dbReference type="AlphaFoldDB" id="A0A1C4A535"/>
<keyword evidence="2" id="KW-1185">Reference proteome</keyword>